<dbReference type="EMBL" id="CP157199">
    <property type="protein sequence ID" value="XBG62174.1"/>
    <property type="molecule type" value="Genomic_DNA"/>
</dbReference>
<evidence type="ECO:0000313" key="3">
    <source>
        <dbReference type="EMBL" id="XBG62174.1"/>
    </source>
</evidence>
<organism evidence="3">
    <name type="scientific">Pontimicrobium sp. SW4</name>
    <dbReference type="NCBI Taxonomy" id="3153519"/>
    <lineage>
        <taxon>Bacteria</taxon>
        <taxon>Pseudomonadati</taxon>
        <taxon>Bacteroidota</taxon>
        <taxon>Flavobacteriia</taxon>
        <taxon>Flavobacteriales</taxon>
        <taxon>Flavobacteriaceae</taxon>
        <taxon>Pontimicrobium</taxon>
    </lineage>
</organism>
<dbReference type="RefSeq" id="WP_347925215.1">
    <property type="nucleotide sequence ID" value="NZ_CP157199.1"/>
</dbReference>
<gene>
    <name evidence="3" type="ORF">ABGB03_04560</name>
</gene>
<keyword evidence="1" id="KW-0812">Transmembrane</keyword>
<proteinExistence type="predicted"/>
<evidence type="ECO:0000256" key="1">
    <source>
        <dbReference type="SAM" id="Phobius"/>
    </source>
</evidence>
<dbReference type="InterPro" id="IPR025698">
    <property type="entry name" value="2TM_dom"/>
</dbReference>
<accession>A0AAU7BW40</accession>
<protein>
    <submittedName>
        <fullName evidence="3">2TM domain-containing protein</fullName>
    </submittedName>
</protein>
<feature type="transmembrane region" description="Helical" evidence="1">
    <location>
        <begin position="36"/>
        <end position="57"/>
    </location>
</feature>
<dbReference type="AlphaFoldDB" id="A0AAU7BW40"/>
<feature type="transmembrane region" description="Helical" evidence="1">
    <location>
        <begin position="69"/>
        <end position="95"/>
    </location>
</feature>
<keyword evidence="1" id="KW-0472">Membrane</keyword>
<feature type="domain" description="2TM" evidence="2">
    <location>
        <begin position="26"/>
        <end position="109"/>
    </location>
</feature>
<evidence type="ECO:0000259" key="2">
    <source>
        <dbReference type="Pfam" id="PF13239"/>
    </source>
</evidence>
<dbReference type="Pfam" id="PF13239">
    <property type="entry name" value="2TM"/>
    <property type="match status" value="1"/>
</dbReference>
<sequence length="119" mass="14433">MEKYNIEPYNDKQSRYDFEKEEVYIRAKKKLDKLVGFYWHLASYIVVNTFLIIIIVVNKDEGETIWEFGTFATAFFWGIGLFFHFLGVFGPGFMFGKNWEEKKIKEYMDKDKEEHQRFQ</sequence>
<reference evidence="3" key="1">
    <citation type="submission" date="2024-05" db="EMBL/GenBank/DDBJ databases">
        <title>Pontimicrobium maritimus sp. nov., isolated form sea water.</title>
        <authorList>
            <person name="Muhammad N."/>
            <person name="Vuong T.Q."/>
            <person name="Han H.L."/>
            <person name="Kim S.-G."/>
        </authorList>
    </citation>
    <scope>NUCLEOTIDE SEQUENCE</scope>
    <source>
        <strain evidence="3">SW4</strain>
    </source>
</reference>
<keyword evidence="1" id="KW-1133">Transmembrane helix</keyword>
<name>A0AAU7BW40_9FLAO</name>